<evidence type="ECO:0000313" key="1">
    <source>
        <dbReference type="EMBL" id="PVV02735.1"/>
    </source>
</evidence>
<evidence type="ECO:0000313" key="2">
    <source>
        <dbReference type="Proteomes" id="UP000245609"/>
    </source>
</evidence>
<accession>A0A2T9ZDT3</accession>
<dbReference type="AlphaFoldDB" id="A0A2T9ZDT3"/>
<organism evidence="1 2">
    <name type="scientific">Smittium megazygosporum</name>
    <dbReference type="NCBI Taxonomy" id="133381"/>
    <lineage>
        <taxon>Eukaryota</taxon>
        <taxon>Fungi</taxon>
        <taxon>Fungi incertae sedis</taxon>
        <taxon>Zoopagomycota</taxon>
        <taxon>Kickxellomycotina</taxon>
        <taxon>Harpellomycetes</taxon>
        <taxon>Harpellales</taxon>
        <taxon>Legeriomycetaceae</taxon>
        <taxon>Smittium</taxon>
    </lineage>
</organism>
<reference evidence="1 2" key="1">
    <citation type="journal article" date="2018" name="MBio">
        <title>Comparative Genomics Reveals the Core Gene Toolbox for the Fungus-Insect Symbiosis.</title>
        <authorList>
            <person name="Wang Y."/>
            <person name="Stata M."/>
            <person name="Wang W."/>
            <person name="Stajich J.E."/>
            <person name="White M.M."/>
            <person name="Moncalvo J.M."/>
        </authorList>
    </citation>
    <scope>NUCLEOTIDE SEQUENCE [LARGE SCALE GENOMIC DNA]</scope>
    <source>
        <strain evidence="1 2">SC-DP-2</strain>
    </source>
</reference>
<comment type="caution">
    <text evidence="1">The sequence shown here is derived from an EMBL/GenBank/DDBJ whole genome shotgun (WGS) entry which is preliminary data.</text>
</comment>
<dbReference type="Proteomes" id="UP000245609">
    <property type="component" value="Unassembled WGS sequence"/>
</dbReference>
<keyword evidence="2" id="KW-1185">Reference proteome</keyword>
<gene>
    <name evidence="1" type="ORF">BB560_002804</name>
</gene>
<sequence length="123" mass="13538">MENVKNNFCFLFEPIFYGAKALGIHIPNEKASSSLVLENTNLLFANEIASFNNQPSICDFIELATPFYKPKKEIVQCVSSKTSAYSQIPPLKQKPNLNLVQLETGLSFLGISNTQPASTILGP</sequence>
<protein>
    <submittedName>
        <fullName evidence="1">Uncharacterized protein</fullName>
    </submittedName>
</protein>
<proteinExistence type="predicted"/>
<dbReference type="EMBL" id="MBFS01000348">
    <property type="protein sequence ID" value="PVV02735.1"/>
    <property type="molecule type" value="Genomic_DNA"/>
</dbReference>
<name>A0A2T9ZDT3_9FUNG</name>